<name>A0ABX1NI03_9RHOO</name>
<reference evidence="2 3" key="1">
    <citation type="submission" date="2019-12" db="EMBL/GenBank/DDBJ databases">
        <title>Comparative genomics gives insights into the taxonomy of the Azoarcus-Aromatoleum group and reveals separate origins of nif in the plant-associated Azoarcus and non-plant-associated Aromatoleum sub-groups.</title>
        <authorList>
            <person name="Lafos M."/>
            <person name="Maluk M."/>
            <person name="Batista M."/>
            <person name="Junghare M."/>
            <person name="Carmona M."/>
            <person name="Faoro H."/>
            <person name="Cruz L.M."/>
            <person name="Battistoni F."/>
            <person name="De Souza E."/>
            <person name="Pedrosa F."/>
            <person name="Chen W.-M."/>
            <person name="Poole P.S."/>
            <person name="Dixon R.A."/>
            <person name="James E.K."/>
        </authorList>
    </citation>
    <scope>NUCLEOTIDE SEQUENCE [LARGE SCALE GENOMIC DNA]</scope>
    <source>
        <strain evidence="2 3">T</strain>
    </source>
</reference>
<dbReference type="PANTHER" id="PTHR43591:SF24">
    <property type="entry name" value="2-METHOXY-6-POLYPRENYL-1,4-BENZOQUINOL METHYLASE, MITOCHONDRIAL"/>
    <property type="match status" value="1"/>
</dbReference>
<evidence type="ECO:0000259" key="1">
    <source>
        <dbReference type="Pfam" id="PF13649"/>
    </source>
</evidence>
<gene>
    <name evidence="2" type="ORF">GPA27_16195</name>
</gene>
<evidence type="ECO:0000313" key="2">
    <source>
        <dbReference type="EMBL" id="NMF98921.1"/>
    </source>
</evidence>
<keyword evidence="2" id="KW-0489">Methyltransferase</keyword>
<keyword evidence="3" id="KW-1185">Reference proteome</keyword>
<sequence>MNTPAALIAETPDFEAIKTKQNAAWSSGDYAIVGTTLQIVGEQLAEALDLRAGQSVLDVAAGNGNFTLAAARRWAEVTSTDYVPALLERGAERAKADRLPVTFHFADAEDLPFTDAMFDVVASTYGVMFTPNQEKAAAEMLRVCRPGGRIGLANWTPDSFVGGIFKAIGRYLPPPQGVKSPALWGTREHLDVLFGAGAREIRVTEKDFVFRYRSPQHFMEIFRAYYGPVHKAFAALDGERQAGLHSDLMGLIDRYNTADDGTMVAPSAYLEIVIERC</sequence>
<dbReference type="Gene3D" id="3.40.50.150">
    <property type="entry name" value="Vaccinia Virus protein VP39"/>
    <property type="match status" value="1"/>
</dbReference>
<dbReference type="InterPro" id="IPR029063">
    <property type="entry name" value="SAM-dependent_MTases_sf"/>
</dbReference>
<evidence type="ECO:0000313" key="3">
    <source>
        <dbReference type="Proteomes" id="UP000634522"/>
    </source>
</evidence>
<keyword evidence="2" id="KW-0808">Transferase</keyword>
<dbReference type="SUPFAM" id="SSF53335">
    <property type="entry name" value="S-adenosyl-L-methionine-dependent methyltransferases"/>
    <property type="match status" value="1"/>
</dbReference>
<dbReference type="InterPro" id="IPR041698">
    <property type="entry name" value="Methyltransf_25"/>
</dbReference>
<dbReference type="GO" id="GO:0032259">
    <property type="term" value="P:methylation"/>
    <property type="evidence" value="ECO:0007669"/>
    <property type="project" value="UniProtKB-KW"/>
</dbReference>
<dbReference type="Pfam" id="PF13649">
    <property type="entry name" value="Methyltransf_25"/>
    <property type="match status" value="1"/>
</dbReference>
<proteinExistence type="predicted"/>
<protein>
    <submittedName>
        <fullName evidence="2">Methyltransferase domain-containing protein</fullName>
    </submittedName>
</protein>
<organism evidence="2 3">
    <name type="scientific">Aromatoleum toluolicum</name>
    <dbReference type="NCBI Taxonomy" id="90060"/>
    <lineage>
        <taxon>Bacteria</taxon>
        <taxon>Pseudomonadati</taxon>
        <taxon>Pseudomonadota</taxon>
        <taxon>Betaproteobacteria</taxon>
        <taxon>Rhodocyclales</taxon>
        <taxon>Rhodocyclaceae</taxon>
        <taxon>Aromatoleum</taxon>
    </lineage>
</organism>
<feature type="domain" description="Methyltransferase" evidence="1">
    <location>
        <begin position="56"/>
        <end position="148"/>
    </location>
</feature>
<dbReference type="PANTHER" id="PTHR43591">
    <property type="entry name" value="METHYLTRANSFERASE"/>
    <property type="match status" value="1"/>
</dbReference>
<dbReference type="CDD" id="cd02440">
    <property type="entry name" value="AdoMet_MTases"/>
    <property type="match status" value="1"/>
</dbReference>
<dbReference type="RefSeq" id="WP_169141604.1">
    <property type="nucleotide sequence ID" value="NZ_WTVS01000034.1"/>
</dbReference>
<comment type="caution">
    <text evidence="2">The sequence shown here is derived from an EMBL/GenBank/DDBJ whole genome shotgun (WGS) entry which is preliminary data.</text>
</comment>
<dbReference type="Proteomes" id="UP000634522">
    <property type="component" value="Unassembled WGS sequence"/>
</dbReference>
<dbReference type="EMBL" id="WTVS01000034">
    <property type="protein sequence ID" value="NMF98921.1"/>
    <property type="molecule type" value="Genomic_DNA"/>
</dbReference>
<accession>A0ABX1NI03</accession>
<dbReference type="GO" id="GO:0008168">
    <property type="term" value="F:methyltransferase activity"/>
    <property type="evidence" value="ECO:0007669"/>
    <property type="project" value="UniProtKB-KW"/>
</dbReference>